<gene>
    <name evidence="1" type="ORF">H5410_061531</name>
</gene>
<accession>A0A9J5W838</accession>
<reference evidence="1 2" key="1">
    <citation type="submission" date="2020-09" db="EMBL/GenBank/DDBJ databases">
        <title>De no assembly of potato wild relative species, Solanum commersonii.</title>
        <authorList>
            <person name="Cho K."/>
        </authorList>
    </citation>
    <scope>NUCLEOTIDE SEQUENCE [LARGE SCALE GENOMIC DNA]</scope>
    <source>
        <strain evidence="1">LZ3.2</strain>
        <tissue evidence="1">Leaf</tissue>
    </source>
</reference>
<evidence type="ECO:0000313" key="2">
    <source>
        <dbReference type="Proteomes" id="UP000824120"/>
    </source>
</evidence>
<name>A0A9J5W838_SOLCO</name>
<dbReference type="OrthoDB" id="10396918at2759"/>
<dbReference type="AlphaFoldDB" id="A0A9J5W838"/>
<protein>
    <submittedName>
        <fullName evidence="1">Uncharacterized protein</fullName>
    </submittedName>
</protein>
<proteinExistence type="predicted"/>
<sequence>MRSISCSKWSRRTIVKRRVAPRRRSINCSNWSRRITIKRCYYSNATCRRTSTGEGESTTPHHYKGPILDEVVIFRELLVEGLPQGEGASAAPNHQEEPLLKGAILDEVVIAINFPADELPQGEGASSATNFREDPLLKWVVFQRPPFEELSIGKGESSTPYPSQRTTLNDVVIAYELPSQELPHGEGASAVPNGKEEPLLIGVVLQRPPIEELSTREQESVNLHHFQGQTLDELVTAKELLGEELPQGEGASTTLTDQEEPLLKGVIIQLPPLEELSTGEGESTTPYHSKGPILDEVVIAKELHAEELPQGE</sequence>
<dbReference type="Proteomes" id="UP000824120">
    <property type="component" value="Chromosome 12"/>
</dbReference>
<keyword evidence="2" id="KW-1185">Reference proteome</keyword>
<dbReference type="EMBL" id="JACXVP010000012">
    <property type="protein sequence ID" value="KAG5571765.1"/>
    <property type="molecule type" value="Genomic_DNA"/>
</dbReference>
<comment type="caution">
    <text evidence="1">The sequence shown here is derived from an EMBL/GenBank/DDBJ whole genome shotgun (WGS) entry which is preliminary data.</text>
</comment>
<organism evidence="1 2">
    <name type="scientific">Solanum commersonii</name>
    <name type="common">Commerson's wild potato</name>
    <name type="synonym">Commerson's nightshade</name>
    <dbReference type="NCBI Taxonomy" id="4109"/>
    <lineage>
        <taxon>Eukaryota</taxon>
        <taxon>Viridiplantae</taxon>
        <taxon>Streptophyta</taxon>
        <taxon>Embryophyta</taxon>
        <taxon>Tracheophyta</taxon>
        <taxon>Spermatophyta</taxon>
        <taxon>Magnoliopsida</taxon>
        <taxon>eudicotyledons</taxon>
        <taxon>Gunneridae</taxon>
        <taxon>Pentapetalae</taxon>
        <taxon>asterids</taxon>
        <taxon>lamiids</taxon>
        <taxon>Solanales</taxon>
        <taxon>Solanaceae</taxon>
        <taxon>Solanoideae</taxon>
        <taxon>Solaneae</taxon>
        <taxon>Solanum</taxon>
    </lineage>
</organism>
<evidence type="ECO:0000313" key="1">
    <source>
        <dbReference type="EMBL" id="KAG5571765.1"/>
    </source>
</evidence>